<evidence type="ECO:0000256" key="1">
    <source>
        <dbReference type="ARBA" id="ARBA00004167"/>
    </source>
</evidence>
<proteinExistence type="predicted"/>
<comment type="subcellular location">
    <subcellularLocation>
        <location evidence="1">Membrane</location>
        <topology evidence="1">Single-pass membrane protein</topology>
    </subcellularLocation>
</comment>
<dbReference type="GO" id="GO:0016020">
    <property type="term" value="C:membrane"/>
    <property type="evidence" value="ECO:0007669"/>
    <property type="project" value="UniProtKB-SubCell"/>
</dbReference>
<feature type="domain" description="Malectin-like" evidence="7">
    <location>
        <begin position="41"/>
        <end position="228"/>
    </location>
</feature>
<keyword evidence="3 6" id="KW-0732">Signal</keyword>
<keyword evidence="4" id="KW-1133">Transmembrane helix</keyword>
<dbReference type="Pfam" id="PF12819">
    <property type="entry name" value="Malectin_like"/>
    <property type="match status" value="1"/>
</dbReference>
<feature type="chain" id="PRO_5035867724" description="Malectin-like domain-containing protein" evidence="6">
    <location>
        <begin position="20"/>
        <end position="237"/>
    </location>
</feature>
<dbReference type="EMBL" id="JABFOF010000001">
    <property type="protein sequence ID" value="KAG2410888.1"/>
    <property type="molecule type" value="Genomic_DNA"/>
</dbReference>
<feature type="signal peptide" evidence="6">
    <location>
        <begin position="1"/>
        <end position="19"/>
    </location>
</feature>
<evidence type="ECO:0000256" key="6">
    <source>
        <dbReference type="SAM" id="SignalP"/>
    </source>
</evidence>
<evidence type="ECO:0000313" key="8">
    <source>
        <dbReference type="EMBL" id="KAG2410888.1"/>
    </source>
</evidence>
<keyword evidence="2" id="KW-0812">Transmembrane</keyword>
<dbReference type="AlphaFoldDB" id="A0A8T0LII1"/>
<reference evidence="8 9" key="1">
    <citation type="submission" date="2020-05" db="EMBL/GenBank/DDBJ databases">
        <title>Vigna angularis (adzuki bean) Var. LongXiaoDou No. 4 denovo assembly.</title>
        <authorList>
            <person name="Xiang H."/>
        </authorList>
    </citation>
    <scope>NUCLEOTIDE SEQUENCE [LARGE SCALE GENOMIC DNA]</scope>
    <source>
        <tissue evidence="8">Leaf</tissue>
    </source>
</reference>
<sequence>MPFLMKVFVVAEKINVCFVCCVVSENERTNDVMFYNPTNTTDPFNTTWLLDRYFSSGATGIVSEPLNFHHAHEKTLRFFPISSGKKNCYAIPSLPPSRFYDGRSHPPSFDVAVASTVVFSWRSPWPPSLARDGAYANLFATILSSEALICFYSLATDLPVISSIELFAADLASYDAAAIADNGTVLVNYGRLSCDSDQWGSGFSNDSDLFGRSWQSDSVFRTGQSKIVAVSTRNSIR</sequence>
<organism evidence="8 9">
    <name type="scientific">Phaseolus angularis</name>
    <name type="common">Azuki bean</name>
    <name type="synonym">Vigna angularis</name>
    <dbReference type="NCBI Taxonomy" id="3914"/>
    <lineage>
        <taxon>Eukaryota</taxon>
        <taxon>Viridiplantae</taxon>
        <taxon>Streptophyta</taxon>
        <taxon>Embryophyta</taxon>
        <taxon>Tracheophyta</taxon>
        <taxon>Spermatophyta</taxon>
        <taxon>Magnoliopsida</taxon>
        <taxon>eudicotyledons</taxon>
        <taxon>Gunneridae</taxon>
        <taxon>Pentapetalae</taxon>
        <taxon>rosids</taxon>
        <taxon>fabids</taxon>
        <taxon>Fabales</taxon>
        <taxon>Fabaceae</taxon>
        <taxon>Papilionoideae</taxon>
        <taxon>50 kb inversion clade</taxon>
        <taxon>NPAAA clade</taxon>
        <taxon>indigoferoid/millettioid clade</taxon>
        <taxon>Phaseoleae</taxon>
        <taxon>Vigna</taxon>
    </lineage>
</organism>
<protein>
    <recommendedName>
        <fullName evidence="7">Malectin-like domain-containing protein</fullName>
    </recommendedName>
</protein>
<dbReference type="Proteomes" id="UP000743370">
    <property type="component" value="Unassembled WGS sequence"/>
</dbReference>
<keyword evidence="5" id="KW-0472">Membrane</keyword>
<evidence type="ECO:0000259" key="7">
    <source>
        <dbReference type="Pfam" id="PF12819"/>
    </source>
</evidence>
<evidence type="ECO:0000256" key="2">
    <source>
        <dbReference type="ARBA" id="ARBA00022692"/>
    </source>
</evidence>
<evidence type="ECO:0000256" key="4">
    <source>
        <dbReference type="ARBA" id="ARBA00022989"/>
    </source>
</evidence>
<gene>
    <name evidence="8" type="ORF">HKW66_Vig0015530</name>
</gene>
<evidence type="ECO:0000313" key="9">
    <source>
        <dbReference type="Proteomes" id="UP000743370"/>
    </source>
</evidence>
<comment type="caution">
    <text evidence="8">The sequence shown here is derived from an EMBL/GenBank/DDBJ whole genome shotgun (WGS) entry which is preliminary data.</text>
</comment>
<evidence type="ECO:0000256" key="5">
    <source>
        <dbReference type="ARBA" id="ARBA00023136"/>
    </source>
</evidence>
<accession>A0A8T0LII1</accession>
<evidence type="ECO:0000256" key="3">
    <source>
        <dbReference type="ARBA" id="ARBA00022729"/>
    </source>
</evidence>
<dbReference type="InterPro" id="IPR024788">
    <property type="entry name" value="Malectin-like_Carb-bd_dom"/>
</dbReference>
<name>A0A8T0LII1_PHAAN</name>